<sequence>MLAPNLPPEPQAGNLTEHVVTPLPTSDCSGNAEDTSLASGSTEFKAPGLDSVAMVKGRRGWSYLPGIRLEHNLHWAAGLLELANSGDFAANIWNDVPVPVYAIVFMAIGGTVAALISIFALRDGGKAWKNVKFLRHQRHLLRTQRAQQLEECQSTEKLDVLIDITTRELYTEAINRWGMDMLMGGGAVLISIGTFMAIGGANRRVWLASNILSGYLGNAPIALFGLVNFCWAIYMWTKKQSHYSAATKKLQDTPALSVVKEYCFNMRLFFAINGTSTLIGGVGSMLTPTFWWAYVVLIPVIISSYFCNFWWRRRVGYDRPVLNFPIGMNSRGLVQALEFAEETRRVMKKDPEAATMQLVTDPTSLLMVLNRFVEHGLFESFATRLINNKDIRQVLCGEQGTRAEIEVSQLLALPESYRHIVLSIAGTFLQNEGPKHFEHRTRFLAEILGTYLAMVEDDSSRHQEEKVGGKEGESL</sequence>
<keyword evidence="1" id="KW-1133">Transmembrane helix</keyword>
<proteinExistence type="predicted"/>
<feature type="transmembrane region" description="Helical" evidence="1">
    <location>
        <begin position="181"/>
        <end position="200"/>
    </location>
</feature>
<evidence type="ECO:0008006" key="4">
    <source>
        <dbReference type="Google" id="ProtNLM"/>
    </source>
</evidence>
<evidence type="ECO:0000256" key="1">
    <source>
        <dbReference type="SAM" id="Phobius"/>
    </source>
</evidence>
<name>A0A9P8VYF5_9HYPO</name>
<keyword evidence="1" id="KW-0472">Membrane</keyword>
<reference evidence="2 3" key="1">
    <citation type="journal article" date="2021" name="Nat. Commun.">
        <title>Genetic determinants of endophytism in the Arabidopsis root mycobiome.</title>
        <authorList>
            <person name="Mesny F."/>
            <person name="Miyauchi S."/>
            <person name="Thiergart T."/>
            <person name="Pickel B."/>
            <person name="Atanasova L."/>
            <person name="Karlsson M."/>
            <person name="Huettel B."/>
            <person name="Barry K.W."/>
            <person name="Haridas S."/>
            <person name="Chen C."/>
            <person name="Bauer D."/>
            <person name="Andreopoulos W."/>
            <person name="Pangilinan J."/>
            <person name="LaButti K."/>
            <person name="Riley R."/>
            <person name="Lipzen A."/>
            <person name="Clum A."/>
            <person name="Drula E."/>
            <person name="Henrissat B."/>
            <person name="Kohler A."/>
            <person name="Grigoriev I.V."/>
            <person name="Martin F.M."/>
            <person name="Hacquard S."/>
        </authorList>
    </citation>
    <scope>NUCLEOTIDE SEQUENCE [LARGE SCALE GENOMIC DNA]</scope>
    <source>
        <strain evidence="2 3">MPI-CAGE-CH-0241</strain>
    </source>
</reference>
<feature type="transmembrane region" description="Helical" evidence="1">
    <location>
        <begin position="100"/>
        <end position="121"/>
    </location>
</feature>
<keyword evidence="3" id="KW-1185">Reference proteome</keyword>
<dbReference type="OrthoDB" id="5089392at2759"/>
<feature type="transmembrane region" description="Helical" evidence="1">
    <location>
        <begin position="268"/>
        <end position="286"/>
    </location>
</feature>
<dbReference type="EMBL" id="JAGPYM010000018">
    <property type="protein sequence ID" value="KAH6885187.1"/>
    <property type="molecule type" value="Genomic_DNA"/>
</dbReference>
<feature type="transmembrane region" description="Helical" evidence="1">
    <location>
        <begin position="212"/>
        <end position="234"/>
    </location>
</feature>
<gene>
    <name evidence="2" type="ORF">B0T10DRAFT_492157</name>
</gene>
<comment type="caution">
    <text evidence="2">The sequence shown here is derived from an EMBL/GenBank/DDBJ whole genome shotgun (WGS) entry which is preliminary data.</text>
</comment>
<evidence type="ECO:0000313" key="3">
    <source>
        <dbReference type="Proteomes" id="UP000777438"/>
    </source>
</evidence>
<accession>A0A9P8VYF5</accession>
<keyword evidence="1" id="KW-0812">Transmembrane</keyword>
<dbReference type="AlphaFoldDB" id="A0A9P8VYF5"/>
<dbReference type="Proteomes" id="UP000777438">
    <property type="component" value="Unassembled WGS sequence"/>
</dbReference>
<feature type="transmembrane region" description="Helical" evidence="1">
    <location>
        <begin position="292"/>
        <end position="311"/>
    </location>
</feature>
<organism evidence="2 3">
    <name type="scientific">Thelonectria olida</name>
    <dbReference type="NCBI Taxonomy" id="1576542"/>
    <lineage>
        <taxon>Eukaryota</taxon>
        <taxon>Fungi</taxon>
        <taxon>Dikarya</taxon>
        <taxon>Ascomycota</taxon>
        <taxon>Pezizomycotina</taxon>
        <taxon>Sordariomycetes</taxon>
        <taxon>Hypocreomycetidae</taxon>
        <taxon>Hypocreales</taxon>
        <taxon>Nectriaceae</taxon>
        <taxon>Thelonectria</taxon>
    </lineage>
</organism>
<evidence type="ECO:0000313" key="2">
    <source>
        <dbReference type="EMBL" id="KAH6885187.1"/>
    </source>
</evidence>
<protein>
    <recommendedName>
        <fullName evidence="4">Integral membrane protein</fullName>
    </recommendedName>
</protein>